<evidence type="ECO:0000259" key="3">
    <source>
        <dbReference type="Pfam" id="PF08308"/>
    </source>
</evidence>
<organism evidence="4 5">
    <name type="scientific">Candidatus Berkelbacteria bacterium Licking1014_7</name>
    <dbReference type="NCBI Taxonomy" id="2017147"/>
    <lineage>
        <taxon>Bacteria</taxon>
        <taxon>Candidatus Berkelbacteria</taxon>
    </lineage>
</organism>
<dbReference type="EMBL" id="VMGK01000037">
    <property type="protein sequence ID" value="TSC92290.1"/>
    <property type="molecule type" value="Genomic_DNA"/>
</dbReference>
<dbReference type="Pfam" id="PF08308">
    <property type="entry name" value="PEGA"/>
    <property type="match status" value="1"/>
</dbReference>
<keyword evidence="2" id="KW-0812">Transmembrane</keyword>
<reference evidence="4 5" key="1">
    <citation type="submission" date="2017-07" db="EMBL/GenBank/DDBJ databases">
        <title>Mechanisms for carbon and nitrogen cycling indicate functional differentiation within the Candidate Phyla Radiation.</title>
        <authorList>
            <person name="Danczak R.E."/>
            <person name="Johnston M.D."/>
            <person name="Kenah C."/>
            <person name="Slattery M."/>
            <person name="Wrighton K.C."/>
            <person name="Wilkins M.J."/>
        </authorList>
    </citation>
    <scope>NUCLEOTIDE SEQUENCE [LARGE SCALE GENOMIC DNA]</scope>
    <source>
        <strain evidence="4">Licking1014_7</strain>
    </source>
</reference>
<name>A0A554LHG2_9BACT</name>
<dbReference type="AlphaFoldDB" id="A0A554LHG2"/>
<protein>
    <recommendedName>
        <fullName evidence="3">PEGA domain-containing protein</fullName>
    </recommendedName>
</protein>
<keyword evidence="2" id="KW-0472">Membrane</keyword>
<evidence type="ECO:0000256" key="2">
    <source>
        <dbReference type="SAM" id="Phobius"/>
    </source>
</evidence>
<keyword evidence="2" id="KW-1133">Transmembrane helix</keyword>
<dbReference type="InterPro" id="IPR013229">
    <property type="entry name" value="PEGA"/>
</dbReference>
<evidence type="ECO:0000313" key="5">
    <source>
        <dbReference type="Proteomes" id="UP000315689"/>
    </source>
</evidence>
<gene>
    <name evidence="4" type="ORF">CEN89_766</name>
</gene>
<proteinExistence type="predicted"/>
<sequence length="504" mass="56334">MENSNPKDFGSDLTAGRAQLRPDPKIPDKPTSEAEGQKNSQTEIGLGEPRRADFSDLENLAEIPAQPTSGIPLQNDFPDKLTPAPNQPDTPDKKPRVGIIVLLVIIGIIILGLIYSIIFAKPRIIIQNLPTGAQIFFDGKETVKTTITTTAGIHYLKISQAGYTALDKSFDLSYFKKIQQDANLRPIPQAQQIVSQEIFSLDQDNKNVIYYLDNSNKTINQLKFSPNQTNVIKTALTPTMSQEINGVIFSPDFSLAILKLKNGETGLYDFARYDLLHQEYTPWGNNIGAVVWRPQTDKIIYWQTIGQKKAITQADKKNSDPQNLIFLDDYDITPSPQLDISLDGKTLLIVADGNLYLFDLESKKAPSAAAEKNISNARFAPNSKTIAFTQDKKLKTVDFERKETISPDPQKIGQFSIFPEKNLGVEANAQIVIFSPDSQKIIAYLGDKGLTEINIADGQSREFSYQNKENLKIDSFQISFDENLLYFLTEDKNLMALKLDKGEY</sequence>
<feature type="transmembrane region" description="Helical" evidence="2">
    <location>
        <begin position="97"/>
        <end position="118"/>
    </location>
</feature>
<dbReference type="SUPFAM" id="SSF69322">
    <property type="entry name" value="Tricorn protease domain 2"/>
    <property type="match status" value="1"/>
</dbReference>
<feature type="domain" description="PEGA" evidence="3">
    <location>
        <begin position="124"/>
        <end position="184"/>
    </location>
</feature>
<dbReference type="Gene3D" id="2.130.10.10">
    <property type="entry name" value="YVTN repeat-like/Quinoprotein amine dehydrogenase"/>
    <property type="match status" value="1"/>
</dbReference>
<dbReference type="InterPro" id="IPR015943">
    <property type="entry name" value="WD40/YVTN_repeat-like_dom_sf"/>
</dbReference>
<feature type="region of interest" description="Disordered" evidence="1">
    <location>
        <begin position="1"/>
        <end position="92"/>
    </location>
</feature>
<evidence type="ECO:0000256" key="1">
    <source>
        <dbReference type="SAM" id="MobiDB-lite"/>
    </source>
</evidence>
<accession>A0A554LHG2</accession>
<comment type="caution">
    <text evidence="4">The sequence shown here is derived from an EMBL/GenBank/DDBJ whole genome shotgun (WGS) entry which is preliminary data.</text>
</comment>
<dbReference type="Proteomes" id="UP000315689">
    <property type="component" value="Unassembled WGS sequence"/>
</dbReference>
<evidence type="ECO:0000313" key="4">
    <source>
        <dbReference type="EMBL" id="TSC92290.1"/>
    </source>
</evidence>
<feature type="compositionally biased region" description="Basic and acidic residues" evidence="1">
    <location>
        <begin position="20"/>
        <end position="36"/>
    </location>
</feature>